<comment type="caution">
    <text evidence="1">The sequence shown here is derived from an EMBL/GenBank/DDBJ whole genome shotgun (WGS) entry which is preliminary data.</text>
</comment>
<evidence type="ECO:0000313" key="1">
    <source>
        <dbReference type="EMBL" id="GAN96815.1"/>
    </source>
</evidence>
<gene>
    <name evidence="1" type="ORF">Geu3261_0111_013</name>
</gene>
<organism evidence="1 2">
    <name type="scientific">Komagataeibacter europaeus NBRC 3261</name>
    <dbReference type="NCBI Taxonomy" id="1234669"/>
    <lineage>
        <taxon>Bacteria</taxon>
        <taxon>Pseudomonadati</taxon>
        <taxon>Pseudomonadota</taxon>
        <taxon>Alphaproteobacteria</taxon>
        <taxon>Acetobacterales</taxon>
        <taxon>Acetobacteraceae</taxon>
        <taxon>Komagataeibacter</taxon>
    </lineage>
</organism>
<reference evidence="1 2" key="1">
    <citation type="submission" date="2012-11" db="EMBL/GenBank/DDBJ databases">
        <title>Whole genome sequence of Gluconacetobacter europaeus NBRC3261.</title>
        <authorList>
            <person name="Azuma Y."/>
            <person name="Higashiura N."/>
            <person name="Hirakawa H."/>
            <person name="Matsushita K."/>
        </authorList>
    </citation>
    <scope>NUCLEOTIDE SEQUENCE [LARGE SCALE GENOMIC DNA]</scope>
    <source>
        <strain evidence="1 2">NBRC 3261</strain>
    </source>
</reference>
<protein>
    <submittedName>
        <fullName evidence="1">Uncharacterized protein</fullName>
    </submittedName>
</protein>
<proteinExistence type="predicted"/>
<dbReference type="AlphaFoldDB" id="A0A0D6Q1H1"/>
<name>A0A0D6Q1H1_KOMEU</name>
<dbReference type="EMBL" id="BANI01000097">
    <property type="protein sequence ID" value="GAN96815.1"/>
    <property type="molecule type" value="Genomic_DNA"/>
</dbReference>
<evidence type="ECO:0000313" key="2">
    <source>
        <dbReference type="Proteomes" id="UP000032675"/>
    </source>
</evidence>
<accession>A0A0D6Q1H1</accession>
<sequence length="64" mass="7087">MVYTGNTHGDCLPLNTKSGLASITTIDRCADNILDPVKHSFDREKRLYSTLHSSFALACHITHV</sequence>
<dbReference type="Proteomes" id="UP000032675">
    <property type="component" value="Unassembled WGS sequence"/>
</dbReference>